<protein>
    <submittedName>
        <fullName evidence="1">Genome sequencing data, contig C316</fullName>
    </submittedName>
</protein>
<dbReference type="AlphaFoldDB" id="A8YI86"/>
<sequence length="50" mass="6235">MPQCKVKKIKDMGIQKYVTRPEKRYKGQRRHSSFYVGQHLYHWLQLHQMF</sequence>
<accession>A8YI86</accession>
<proteinExistence type="predicted"/>
<dbReference type="EMBL" id="AM778946">
    <property type="protein sequence ID" value="CAO87461.1"/>
    <property type="molecule type" value="Genomic_DNA"/>
</dbReference>
<reference evidence="1" key="1">
    <citation type="submission" date="2007-08" db="EMBL/GenBank/DDBJ databases">
        <authorList>
            <person name="Frangeul L."/>
        </authorList>
    </citation>
    <scope>NUCLEOTIDE SEQUENCE</scope>
    <source>
        <strain evidence="1">PCC 7806</strain>
    </source>
</reference>
<evidence type="ECO:0000313" key="1">
    <source>
        <dbReference type="EMBL" id="CAO87461.1"/>
    </source>
</evidence>
<name>A8YI86_MICA7</name>
<gene>
    <name evidence="1" type="ORF">IPF_7547</name>
</gene>
<organism evidence="1">
    <name type="scientific">Microcystis aeruginosa (strain PCC 7806)</name>
    <dbReference type="NCBI Taxonomy" id="267872"/>
    <lineage>
        <taxon>Bacteria</taxon>
        <taxon>Bacillati</taxon>
        <taxon>Cyanobacteriota</taxon>
        <taxon>Cyanophyceae</taxon>
        <taxon>Oscillatoriophycideae</taxon>
        <taxon>Chroococcales</taxon>
        <taxon>Microcystaceae</taxon>
        <taxon>Microcystis</taxon>
    </lineage>
</organism>